<sequence length="92" mass="10563">MNNYTLLLGGKPFGINNSLANTRHRVKKNLDEGERDLLQFFLELRNLFIGVPWISSYKTTLQLHPYPLYNVKVWGLAWPVKEGHLTAGEPVL</sequence>
<dbReference type="Proteomes" id="UP000499080">
    <property type="component" value="Unassembled WGS sequence"/>
</dbReference>
<accession>A0A4Y2K6I6</accession>
<evidence type="ECO:0000313" key="1">
    <source>
        <dbReference type="EMBL" id="GBM97559.1"/>
    </source>
</evidence>
<proteinExistence type="predicted"/>
<dbReference type="EMBL" id="BGPR01004246">
    <property type="protein sequence ID" value="GBM97559.1"/>
    <property type="molecule type" value="Genomic_DNA"/>
</dbReference>
<protein>
    <submittedName>
        <fullName evidence="1">Uncharacterized protein</fullName>
    </submittedName>
</protein>
<gene>
    <name evidence="1" type="ORF">AVEN_195416_1</name>
</gene>
<comment type="caution">
    <text evidence="1">The sequence shown here is derived from an EMBL/GenBank/DDBJ whole genome shotgun (WGS) entry which is preliminary data.</text>
</comment>
<name>A0A4Y2K6I6_ARAVE</name>
<evidence type="ECO:0000313" key="2">
    <source>
        <dbReference type="Proteomes" id="UP000499080"/>
    </source>
</evidence>
<dbReference type="AlphaFoldDB" id="A0A4Y2K6I6"/>
<reference evidence="1 2" key="1">
    <citation type="journal article" date="2019" name="Sci. Rep.">
        <title>Orb-weaving spider Araneus ventricosus genome elucidates the spidroin gene catalogue.</title>
        <authorList>
            <person name="Kono N."/>
            <person name="Nakamura H."/>
            <person name="Ohtoshi R."/>
            <person name="Moran D.A.P."/>
            <person name="Shinohara A."/>
            <person name="Yoshida Y."/>
            <person name="Fujiwara M."/>
            <person name="Mori M."/>
            <person name="Tomita M."/>
            <person name="Arakawa K."/>
        </authorList>
    </citation>
    <scope>NUCLEOTIDE SEQUENCE [LARGE SCALE GENOMIC DNA]</scope>
</reference>
<organism evidence="1 2">
    <name type="scientific">Araneus ventricosus</name>
    <name type="common">Orbweaver spider</name>
    <name type="synonym">Epeira ventricosa</name>
    <dbReference type="NCBI Taxonomy" id="182803"/>
    <lineage>
        <taxon>Eukaryota</taxon>
        <taxon>Metazoa</taxon>
        <taxon>Ecdysozoa</taxon>
        <taxon>Arthropoda</taxon>
        <taxon>Chelicerata</taxon>
        <taxon>Arachnida</taxon>
        <taxon>Araneae</taxon>
        <taxon>Araneomorphae</taxon>
        <taxon>Entelegynae</taxon>
        <taxon>Araneoidea</taxon>
        <taxon>Araneidae</taxon>
        <taxon>Araneus</taxon>
    </lineage>
</organism>
<keyword evidence="2" id="KW-1185">Reference proteome</keyword>